<evidence type="ECO:0000313" key="2">
    <source>
        <dbReference type="EMBL" id="KAK4375223.1"/>
    </source>
</evidence>
<proteinExistence type="predicted"/>
<evidence type="ECO:0000313" key="3">
    <source>
        <dbReference type="Proteomes" id="UP001291623"/>
    </source>
</evidence>
<comment type="caution">
    <text evidence="2">The sequence shown here is derived from an EMBL/GenBank/DDBJ whole genome shotgun (WGS) entry which is preliminary data.</text>
</comment>
<feature type="region of interest" description="Disordered" evidence="1">
    <location>
        <begin position="278"/>
        <end position="314"/>
    </location>
</feature>
<feature type="compositionally biased region" description="Polar residues" evidence="1">
    <location>
        <begin position="222"/>
        <end position="231"/>
    </location>
</feature>
<organism evidence="2 3">
    <name type="scientific">Anisodus tanguticus</name>
    <dbReference type="NCBI Taxonomy" id="243964"/>
    <lineage>
        <taxon>Eukaryota</taxon>
        <taxon>Viridiplantae</taxon>
        <taxon>Streptophyta</taxon>
        <taxon>Embryophyta</taxon>
        <taxon>Tracheophyta</taxon>
        <taxon>Spermatophyta</taxon>
        <taxon>Magnoliopsida</taxon>
        <taxon>eudicotyledons</taxon>
        <taxon>Gunneridae</taxon>
        <taxon>Pentapetalae</taxon>
        <taxon>asterids</taxon>
        <taxon>lamiids</taxon>
        <taxon>Solanales</taxon>
        <taxon>Solanaceae</taxon>
        <taxon>Solanoideae</taxon>
        <taxon>Hyoscyameae</taxon>
        <taxon>Anisodus</taxon>
    </lineage>
</organism>
<keyword evidence="3" id="KW-1185">Reference proteome</keyword>
<gene>
    <name evidence="2" type="ORF">RND71_005900</name>
</gene>
<feature type="region of interest" description="Disordered" evidence="1">
    <location>
        <begin position="205"/>
        <end position="235"/>
    </location>
</feature>
<feature type="compositionally biased region" description="Basic and acidic residues" evidence="1">
    <location>
        <begin position="209"/>
        <end position="221"/>
    </location>
</feature>
<sequence length="314" mass="35086">MSWNGLKSECPGIIQKLKASRFDCFIKPTGNYIPVIVREFYATYGEILNSKRGRRHAKALIEPLGFVTIGGVSVDIRAQKINNFYFRKEGEGEDDFSVKHTDYDENIKIPDDQTQNIEIIPITSVATSSTPVARTCILAHGMRLIRLVEAKVTKLVKKFLIYVKEAIEIALVPHKENLEARQSTSELDSNEGDDPLANARSIVRAARIPPDELREQQRDQDTTGASSSLTPPTHALLPPSVGPIILLDTSPELAPVLEIKLVDQIVATTDLIETWENKKTKDRQKIPMKKKKNKTTDIQHSQSVERGVAAPTRQ</sequence>
<dbReference type="AlphaFoldDB" id="A0AAE1SPW7"/>
<evidence type="ECO:0000256" key="1">
    <source>
        <dbReference type="SAM" id="MobiDB-lite"/>
    </source>
</evidence>
<name>A0AAE1SPW7_9SOLA</name>
<accession>A0AAE1SPW7</accession>
<dbReference type="EMBL" id="JAVYJV010000003">
    <property type="protein sequence ID" value="KAK4375223.1"/>
    <property type="molecule type" value="Genomic_DNA"/>
</dbReference>
<reference evidence="2" key="1">
    <citation type="submission" date="2023-12" db="EMBL/GenBank/DDBJ databases">
        <title>Genome assembly of Anisodus tanguticus.</title>
        <authorList>
            <person name="Wang Y.-J."/>
        </authorList>
    </citation>
    <scope>NUCLEOTIDE SEQUENCE</scope>
    <source>
        <strain evidence="2">KB-2021</strain>
        <tissue evidence="2">Leaf</tissue>
    </source>
</reference>
<protein>
    <submittedName>
        <fullName evidence="2">Uncharacterized protein</fullName>
    </submittedName>
</protein>
<dbReference type="Proteomes" id="UP001291623">
    <property type="component" value="Unassembled WGS sequence"/>
</dbReference>